<feature type="transmembrane region" description="Helical" evidence="1">
    <location>
        <begin position="27"/>
        <end position="49"/>
    </location>
</feature>
<keyword evidence="1" id="KW-0472">Membrane</keyword>
<dbReference type="AlphaFoldDB" id="A0A1G5I818"/>
<evidence type="ECO:0000256" key="1">
    <source>
        <dbReference type="SAM" id="Phobius"/>
    </source>
</evidence>
<dbReference type="OrthoDB" id="9789113at2"/>
<dbReference type="PANTHER" id="PTHR14969:SF13">
    <property type="entry name" value="AT30094P"/>
    <property type="match status" value="1"/>
</dbReference>
<proteinExistence type="predicted"/>
<dbReference type="Pfam" id="PF01569">
    <property type="entry name" value="PAP2"/>
    <property type="match status" value="1"/>
</dbReference>
<evidence type="ECO:0000313" key="4">
    <source>
        <dbReference type="Proteomes" id="UP000199354"/>
    </source>
</evidence>
<accession>A0A1G5I818</accession>
<organism evidence="3 4">
    <name type="scientific">Flavobacterium caeni</name>
    <dbReference type="NCBI Taxonomy" id="490189"/>
    <lineage>
        <taxon>Bacteria</taxon>
        <taxon>Pseudomonadati</taxon>
        <taxon>Bacteroidota</taxon>
        <taxon>Flavobacteriia</taxon>
        <taxon>Flavobacteriales</taxon>
        <taxon>Flavobacteriaceae</taxon>
        <taxon>Flavobacterium</taxon>
    </lineage>
</organism>
<dbReference type="Gene3D" id="1.20.144.10">
    <property type="entry name" value="Phosphatidic acid phosphatase type 2/haloperoxidase"/>
    <property type="match status" value="1"/>
</dbReference>
<dbReference type="RefSeq" id="WP_091143167.1">
    <property type="nucleotide sequence ID" value="NZ_FMVF01000009.1"/>
</dbReference>
<dbReference type="Proteomes" id="UP000199354">
    <property type="component" value="Unassembled WGS sequence"/>
</dbReference>
<dbReference type="SUPFAM" id="SSF48317">
    <property type="entry name" value="Acid phosphatase/Vanadium-dependent haloperoxidase"/>
    <property type="match status" value="1"/>
</dbReference>
<dbReference type="PANTHER" id="PTHR14969">
    <property type="entry name" value="SPHINGOSINE-1-PHOSPHATE PHOSPHOHYDROLASE"/>
    <property type="match status" value="1"/>
</dbReference>
<reference evidence="3 4" key="1">
    <citation type="submission" date="2016-10" db="EMBL/GenBank/DDBJ databases">
        <authorList>
            <person name="de Groot N.N."/>
        </authorList>
    </citation>
    <scope>NUCLEOTIDE SEQUENCE [LARGE SCALE GENOMIC DNA]</scope>
    <source>
        <strain evidence="3 4">CGMCC 1.7031</strain>
    </source>
</reference>
<keyword evidence="1" id="KW-0812">Transmembrane</keyword>
<feature type="transmembrane region" description="Helical" evidence="1">
    <location>
        <begin position="56"/>
        <end position="75"/>
    </location>
</feature>
<dbReference type="STRING" id="490189.SAMN02927903_02116"/>
<name>A0A1G5I818_9FLAO</name>
<dbReference type="InterPro" id="IPR000326">
    <property type="entry name" value="PAP2/HPO"/>
</dbReference>
<keyword evidence="4" id="KW-1185">Reference proteome</keyword>
<feature type="transmembrane region" description="Helical" evidence="1">
    <location>
        <begin position="157"/>
        <end position="177"/>
    </location>
</feature>
<evidence type="ECO:0000259" key="2">
    <source>
        <dbReference type="SMART" id="SM00014"/>
    </source>
</evidence>
<sequence length="205" mass="23782">MIDTLLELDRDLLVFLNSLGSAPFDGLWLFITKQINWIPVFLVFGYLVFKHLGWKHALLILFMIGLLIALTDQTTNLFKNYFERLRPGSDPDLVGHIRAVITRTSYSFISGHASNSMASAFFLFMVLRPHVRHMGFIFLWPLIFAYSRIYLGLHYPLDILCGYLWGILMALLMWQIYQRSKNQLFPDEPEFLDDAAQGETVADRE</sequence>
<feature type="domain" description="Phosphatidic acid phosphatase type 2/haloperoxidase" evidence="2">
    <location>
        <begin position="60"/>
        <end position="174"/>
    </location>
</feature>
<feature type="transmembrane region" description="Helical" evidence="1">
    <location>
        <begin position="134"/>
        <end position="151"/>
    </location>
</feature>
<keyword evidence="1" id="KW-1133">Transmembrane helix</keyword>
<dbReference type="InterPro" id="IPR036938">
    <property type="entry name" value="PAP2/HPO_sf"/>
</dbReference>
<dbReference type="SMART" id="SM00014">
    <property type="entry name" value="acidPPc"/>
    <property type="match status" value="1"/>
</dbReference>
<gene>
    <name evidence="3" type="ORF">SAMN02927903_02116</name>
</gene>
<evidence type="ECO:0000313" key="3">
    <source>
        <dbReference type="EMBL" id="SCY71368.1"/>
    </source>
</evidence>
<protein>
    <submittedName>
        <fullName evidence="3">Undecaprenyl-diphosphatase</fullName>
    </submittedName>
</protein>
<dbReference type="EMBL" id="FMVF01000009">
    <property type="protein sequence ID" value="SCY71368.1"/>
    <property type="molecule type" value="Genomic_DNA"/>
</dbReference>